<organism evidence="4 5">
    <name type="scientific">Rubroshorea leprosula</name>
    <dbReference type="NCBI Taxonomy" id="152421"/>
    <lineage>
        <taxon>Eukaryota</taxon>
        <taxon>Viridiplantae</taxon>
        <taxon>Streptophyta</taxon>
        <taxon>Embryophyta</taxon>
        <taxon>Tracheophyta</taxon>
        <taxon>Spermatophyta</taxon>
        <taxon>Magnoliopsida</taxon>
        <taxon>eudicotyledons</taxon>
        <taxon>Gunneridae</taxon>
        <taxon>Pentapetalae</taxon>
        <taxon>rosids</taxon>
        <taxon>malvids</taxon>
        <taxon>Malvales</taxon>
        <taxon>Dipterocarpaceae</taxon>
        <taxon>Rubroshorea</taxon>
    </lineage>
</organism>
<dbReference type="AlphaFoldDB" id="A0AAV5IK05"/>
<keyword evidence="1" id="KW-0433">Leucine-rich repeat</keyword>
<proteinExistence type="predicted"/>
<dbReference type="InterPro" id="IPR056789">
    <property type="entry name" value="LRR_R13L1-DRL21"/>
</dbReference>
<evidence type="ECO:0000313" key="4">
    <source>
        <dbReference type="EMBL" id="GKV02272.1"/>
    </source>
</evidence>
<dbReference type="SUPFAM" id="SSF52047">
    <property type="entry name" value="RNI-like"/>
    <property type="match status" value="1"/>
</dbReference>
<keyword evidence="5" id="KW-1185">Reference proteome</keyword>
<evidence type="ECO:0000259" key="3">
    <source>
        <dbReference type="Pfam" id="PF25019"/>
    </source>
</evidence>
<evidence type="ECO:0000256" key="2">
    <source>
        <dbReference type="ARBA" id="ARBA00022821"/>
    </source>
</evidence>
<evidence type="ECO:0000256" key="1">
    <source>
        <dbReference type="ARBA" id="ARBA00022614"/>
    </source>
</evidence>
<feature type="domain" description="R13L1/DRL21-like LRR repeat region" evidence="3">
    <location>
        <begin position="94"/>
        <end position="156"/>
    </location>
</feature>
<keyword evidence="2" id="KW-0611">Plant defense</keyword>
<dbReference type="Gene3D" id="3.80.10.10">
    <property type="entry name" value="Ribonuclease Inhibitor"/>
    <property type="match status" value="1"/>
</dbReference>
<accession>A0AAV5IK05</accession>
<dbReference type="Pfam" id="PF25019">
    <property type="entry name" value="LRR_R13L1-DRL21"/>
    <property type="match status" value="1"/>
</dbReference>
<evidence type="ECO:0000313" key="5">
    <source>
        <dbReference type="Proteomes" id="UP001054252"/>
    </source>
</evidence>
<dbReference type="GO" id="GO:0006952">
    <property type="term" value="P:defense response"/>
    <property type="evidence" value="ECO:0007669"/>
    <property type="project" value="UniProtKB-KW"/>
</dbReference>
<comment type="caution">
    <text evidence="4">The sequence shown here is derived from an EMBL/GenBank/DDBJ whole genome shotgun (WGS) entry which is preliminary data.</text>
</comment>
<sequence length="232" mass="26259">MEKGVNFSGDSFVFNNLLKFKLWGCDESSFIFNRSNIASSSHGAGEAITMFPAVKNLIIELVEFLGLELPPIHPNISIESISLTGWDKLKSLPHQLQHFTALKELRIQNFNGVEAFPDWLRGLSSLNALSITSCNKLKRIPEECLGRLTCLKELRLGPFSLELEDIPGLTSIHHLHASLNYLTSYGWDKLKLLPHQLRHLTALKQLIVMEFNEVEAIPEWLELRRPLFSIGS</sequence>
<dbReference type="EMBL" id="BPVZ01000018">
    <property type="protein sequence ID" value="GKV02272.1"/>
    <property type="molecule type" value="Genomic_DNA"/>
</dbReference>
<dbReference type="Proteomes" id="UP001054252">
    <property type="component" value="Unassembled WGS sequence"/>
</dbReference>
<dbReference type="InterPro" id="IPR032675">
    <property type="entry name" value="LRR_dom_sf"/>
</dbReference>
<name>A0AAV5IK05_9ROSI</name>
<reference evidence="4 5" key="1">
    <citation type="journal article" date="2021" name="Commun. Biol.">
        <title>The genome of Shorea leprosula (Dipterocarpaceae) highlights the ecological relevance of drought in aseasonal tropical rainforests.</title>
        <authorList>
            <person name="Ng K.K.S."/>
            <person name="Kobayashi M.J."/>
            <person name="Fawcett J.A."/>
            <person name="Hatakeyama M."/>
            <person name="Paape T."/>
            <person name="Ng C.H."/>
            <person name="Ang C.C."/>
            <person name="Tnah L.H."/>
            <person name="Lee C.T."/>
            <person name="Nishiyama T."/>
            <person name="Sese J."/>
            <person name="O'Brien M.J."/>
            <person name="Copetti D."/>
            <person name="Mohd Noor M.I."/>
            <person name="Ong R.C."/>
            <person name="Putra M."/>
            <person name="Sireger I.Z."/>
            <person name="Indrioko S."/>
            <person name="Kosugi Y."/>
            <person name="Izuno A."/>
            <person name="Isagi Y."/>
            <person name="Lee S.L."/>
            <person name="Shimizu K.K."/>
        </authorList>
    </citation>
    <scope>NUCLEOTIDE SEQUENCE [LARGE SCALE GENOMIC DNA]</scope>
    <source>
        <strain evidence="4">214</strain>
    </source>
</reference>
<gene>
    <name evidence="4" type="ORF">SLEP1_g14729</name>
</gene>
<protein>
    <recommendedName>
        <fullName evidence="3">R13L1/DRL21-like LRR repeat region domain-containing protein</fullName>
    </recommendedName>
</protein>
<dbReference type="PANTHER" id="PTHR36766">
    <property type="entry name" value="PLANT BROAD-SPECTRUM MILDEW RESISTANCE PROTEIN RPW8"/>
    <property type="match status" value="1"/>
</dbReference>
<dbReference type="PANTHER" id="PTHR36766:SF40">
    <property type="entry name" value="DISEASE RESISTANCE PROTEIN RGA3"/>
    <property type="match status" value="1"/>
</dbReference>